<protein>
    <submittedName>
        <fullName evidence="3">Hydrogenase/urease accessory protein HupE</fullName>
    </submittedName>
</protein>
<feature type="transmembrane region" description="Helical" evidence="1">
    <location>
        <begin position="256"/>
        <end position="274"/>
    </location>
</feature>
<keyword evidence="1" id="KW-1133">Transmembrane helix</keyword>
<feature type="transmembrane region" description="Helical" evidence="1">
    <location>
        <begin position="349"/>
        <end position="367"/>
    </location>
</feature>
<feature type="signal peptide" evidence="2">
    <location>
        <begin position="1"/>
        <end position="23"/>
    </location>
</feature>
<evidence type="ECO:0000256" key="1">
    <source>
        <dbReference type="SAM" id="Phobius"/>
    </source>
</evidence>
<keyword evidence="1" id="KW-0472">Membrane</keyword>
<keyword evidence="1" id="KW-0812">Transmembrane</keyword>
<feature type="transmembrane region" description="Helical" evidence="1">
    <location>
        <begin position="286"/>
        <end position="305"/>
    </location>
</feature>
<reference evidence="4" key="1">
    <citation type="submission" date="2016-10" db="EMBL/GenBank/DDBJ databases">
        <authorList>
            <person name="Varghese N."/>
            <person name="Submissions S."/>
        </authorList>
    </citation>
    <scope>NUCLEOTIDE SEQUENCE [LARGE SCALE GENOMIC DNA]</scope>
    <source>
        <strain evidence="4">CGMCC 1.10784</strain>
    </source>
</reference>
<evidence type="ECO:0000313" key="3">
    <source>
        <dbReference type="EMBL" id="SFE51164.1"/>
    </source>
</evidence>
<sequence>MKKATAFLAVCLFLFGIVPHAYAHMNTYGYSDINVNGGQLEYDLYLDITEVSQWMDMRSGGVFIIDPDQSSPAEGEVSWTEEDLRPLIADSLVLQAGGETLEPKIGEIATKNRNNGLCLFMKLTYQLPDGASDYRINYNFFFDTDPAHQNFATIREADSSKDIVFNSGNKTVTEMLGASAADSSKTTVEVPNWLMSMWEYLRIGVEHILSGIDHLLFIAALVIAKQRKRDYVKVLTAFTIGHSLTIALSALEVVNLPPAFVEPVIALSIAYVAVENIWLKKVKRRWIIAMGFGLIHGFGFAVVLRGAMSDRFLLTLFSFNVGVEIGQLAVLAVLLPLLIWIGRYKAYKYANYAASSFVAVIGLYWFVTRIIEG</sequence>
<dbReference type="EMBL" id="FOMT01000003">
    <property type="protein sequence ID" value="SFE51164.1"/>
    <property type="molecule type" value="Genomic_DNA"/>
</dbReference>
<proteinExistence type="predicted"/>
<keyword evidence="2" id="KW-0732">Signal</keyword>
<dbReference type="InterPro" id="IPR032809">
    <property type="entry name" value="Put_HupE_UreJ"/>
</dbReference>
<dbReference type="Pfam" id="PF13795">
    <property type="entry name" value="HupE_UreJ_2"/>
    <property type="match status" value="1"/>
</dbReference>
<keyword evidence="4" id="KW-1185">Reference proteome</keyword>
<organism evidence="3 4">
    <name type="scientific">Paenibacillus catalpae</name>
    <dbReference type="NCBI Taxonomy" id="1045775"/>
    <lineage>
        <taxon>Bacteria</taxon>
        <taxon>Bacillati</taxon>
        <taxon>Bacillota</taxon>
        <taxon>Bacilli</taxon>
        <taxon>Bacillales</taxon>
        <taxon>Paenibacillaceae</taxon>
        <taxon>Paenibacillus</taxon>
    </lineage>
</organism>
<evidence type="ECO:0000256" key="2">
    <source>
        <dbReference type="SAM" id="SignalP"/>
    </source>
</evidence>
<feature type="transmembrane region" description="Helical" evidence="1">
    <location>
        <begin position="231"/>
        <end position="250"/>
    </location>
</feature>
<evidence type="ECO:0000313" key="4">
    <source>
        <dbReference type="Proteomes" id="UP000198855"/>
    </source>
</evidence>
<gene>
    <name evidence="3" type="ORF">SAMN05216378_3373</name>
</gene>
<feature type="chain" id="PRO_5011606439" evidence="2">
    <location>
        <begin position="24"/>
        <end position="373"/>
    </location>
</feature>
<feature type="transmembrane region" description="Helical" evidence="1">
    <location>
        <begin position="325"/>
        <end position="342"/>
    </location>
</feature>
<dbReference type="Proteomes" id="UP000198855">
    <property type="component" value="Unassembled WGS sequence"/>
</dbReference>
<dbReference type="RefSeq" id="WP_175532887.1">
    <property type="nucleotide sequence ID" value="NZ_FOMT01000003.1"/>
</dbReference>
<accession>A0A1I2B4S7</accession>
<dbReference type="AlphaFoldDB" id="A0A1I2B4S7"/>
<name>A0A1I2B4S7_9BACL</name>